<keyword evidence="2" id="KW-1133">Transmembrane helix</keyword>
<dbReference type="AlphaFoldDB" id="A0A9P5PC25"/>
<sequence length="339" mass="36579">MTPEEVEEVTHIGQVLWGNTAQTILQSVLYGIYCSGVALSICLYSSNKCASRAKNASTFFLVGTFVLMILYIVSQSAAILTLIKYGLVVSLPGGIMSQAAAADLQPLLRLSQLITIWSRSIVSLIADAVIAWRASGVWVGNKAAKSTLVVLMLADIAVSLVDDIADSRLELSPNSNVSNSIVALDGIVFAVALSVNMVATCLIGFRAWTYHNSMRAISIRRKKSRVEGIFLLLVESGTAYALFQIINIIIRELDVKAADLSPIIYAGESVEQLNIYAAALNPVVIFILVQTQDMDEHSFWIPTLIQQLELSGTQSGLEGTSAETEQSGQANHLSPPMTE</sequence>
<proteinExistence type="predicted"/>
<keyword evidence="2" id="KW-0472">Membrane</keyword>
<evidence type="ECO:0000313" key="3">
    <source>
        <dbReference type="EMBL" id="KAF9060624.1"/>
    </source>
</evidence>
<reference evidence="3" key="1">
    <citation type="submission" date="2020-11" db="EMBL/GenBank/DDBJ databases">
        <authorList>
            <consortium name="DOE Joint Genome Institute"/>
            <person name="Ahrendt S."/>
            <person name="Riley R."/>
            <person name="Andreopoulos W."/>
            <person name="Labutti K."/>
            <person name="Pangilinan J."/>
            <person name="Ruiz-Duenas F.J."/>
            <person name="Barrasa J.M."/>
            <person name="Sanchez-Garcia M."/>
            <person name="Camarero S."/>
            <person name="Miyauchi S."/>
            <person name="Serrano A."/>
            <person name="Linde D."/>
            <person name="Babiker R."/>
            <person name="Drula E."/>
            <person name="Ayuso-Fernandez I."/>
            <person name="Pacheco R."/>
            <person name="Padilla G."/>
            <person name="Ferreira P."/>
            <person name="Barriuso J."/>
            <person name="Kellner H."/>
            <person name="Castanera R."/>
            <person name="Alfaro M."/>
            <person name="Ramirez L."/>
            <person name="Pisabarro A.G."/>
            <person name="Kuo A."/>
            <person name="Tritt A."/>
            <person name="Lipzen A."/>
            <person name="He G."/>
            <person name="Yan M."/>
            <person name="Ng V."/>
            <person name="Cullen D."/>
            <person name="Martin F."/>
            <person name="Rosso M.-N."/>
            <person name="Henrissat B."/>
            <person name="Hibbett D."/>
            <person name="Martinez A.T."/>
            <person name="Grigoriev I.V."/>
        </authorList>
    </citation>
    <scope>NUCLEOTIDE SEQUENCE</scope>
    <source>
        <strain evidence="3">AH 40177</strain>
    </source>
</reference>
<evidence type="ECO:0000256" key="2">
    <source>
        <dbReference type="SAM" id="Phobius"/>
    </source>
</evidence>
<accession>A0A9P5PC25</accession>
<feature type="transmembrane region" description="Helical" evidence="2">
    <location>
        <begin position="58"/>
        <end position="83"/>
    </location>
</feature>
<dbReference type="Proteomes" id="UP000772434">
    <property type="component" value="Unassembled WGS sequence"/>
</dbReference>
<feature type="region of interest" description="Disordered" evidence="1">
    <location>
        <begin position="315"/>
        <end position="339"/>
    </location>
</feature>
<feature type="compositionally biased region" description="Polar residues" evidence="1">
    <location>
        <begin position="315"/>
        <end position="332"/>
    </location>
</feature>
<feature type="transmembrane region" description="Helical" evidence="2">
    <location>
        <begin position="181"/>
        <end position="208"/>
    </location>
</feature>
<gene>
    <name evidence="3" type="ORF">BDP27DRAFT_1452626</name>
</gene>
<feature type="transmembrane region" description="Helical" evidence="2">
    <location>
        <begin position="229"/>
        <end position="250"/>
    </location>
</feature>
<protein>
    <submittedName>
        <fullName evidence="3">Uncharacterized protein</fullName>
    </submittedName>
</protein>
<feature type="transmembrane region" description="Helical" evidence="2">
    <location>
        <begin position="270"/>
        <end position="289"/>
    </location>
</feature>
<keyword evidence="4" id="KW-1185">Reference proteome</keyword>
<dbReference type="OrthoDB" id="2756798at2759"/>
<name>A0A9P5PC25_9AGAR</name>
<comment type="caution">
    <text evidence="3">The sequence shown here is derived from an EMBL/GenBank/DDBJ whole genome shotgun (WGS) entry which is preliminary data.</text>
</comment>
<evidence type="ECO:0000256" key="1">
    <source>
        <dbReference type="SAM" id="MobiDB-lite"/>
    </source>
</evidence>
<dbReference type="EMBL" id="JADNRY010000234">
    <property type="protein sequence ID" value="KAF9060624.1"/>
    <property type="molecule type" value="Genomic_DNA"/>
</dbReference>
<organism evidence="3 4">
    <name type="scientific">Rhodocollybia butyracea</name>
    <dbReference type="NCBI Taxonomy" id="206335"/>
    <lineage>
        <taxon>Eukaryota</taxon>
        <taxon>Fungi</taxon>
        <taxon>Dikarya</taxon>
        <taxon>Basidiomycota</taxon>
        <taxon>Agaricomycotina</taxon>
        <taxon>Agaricomycetes</taxon>
        <taxon>Agaricomycetidae</taxon>
        <taxon>Agaricales</taxon>
        <taxon>Marasmiineae</taxon>
        <taxon>Omphalotaceae</taxon>
        <taxon>Rhodocollybia</taxon>
    </lineage>
</organism>
<evidence type="ECO:0000313" key="4">
    <source>
        <dbReference type="Proteomes" id="UP000772434"/>
    </source>
</evidence>
<keyword evidence="2" id="KW-0812">Transmembrane</keyword>
<feature type="transmembrane region" description="Helical" evidence="2">
    <location>
        <begin position="24"/>
        <end position="46"/>
    </location>
</feature>